<name>A0A2U7UD80_9VIRU</name>
<dbReference type="Proteomes" id="UP000249287">
    <property type="component" value="Segment"/>
</dbReference>
<accession>A0A2U7UD80</accession>
<dbReference type="Gene3D" id="2.30.110.10">
    <property type="entry name" value="Electron Transport, Fmn-binding Protein, Chain A"/>
    <property type="match status" value="1"/>
</dbReference>
<dbReference type="InterPro" id="IPR012349">
    <property type="entry name" value="Split_barrel_FMN-bd"/>
</dbReference>
<dbReference type="EMBL" id="MG011690">
    <property type="protein sequence ID" value="AVK76428.1"/>
    <property type="molecule type" value="Genomic_DNA"/>
</dbReference>
<dbReference type="GeneID" id="36843141"/>
<proteinExistence type="predicted"/>
<reference evidence="1" key="1">
    <citation type="journal article" date="2018" name="Nat. Commun.">
        <title>Diversity and evolution of the emerging Pandoraviridae family.</title>
        <authorList>
            <person name="Legendre M."/>
            <person name="Fabre E."/>
            <person name="Poirot O."/>
            <person name="Jeudy S."/>
            <person name="Lartigue A."/>
            <person name="Alempic J.M."/>
            <person name="Beucher L."/>
            <person name="Philippe N."/>
            <person name="Bertaux L."/>
            <person name="Christo-Foroux E."/>
            <person name="Labadie K."/>
            <person name="Coute Y."/>
            <person name="Abergel C."/>
            <person name="Claverie J.M."/>
        </authorList>
    </citation>
    <scope>NUCLEOTIDE SEQUENCE [LARGE SCALE GENOMIC DNA]</scope>
    <source>
        <strain evidence="1">Neocaledonia</strain>
    </source>
</reference>
<protein>
    <submittedName>
        <fullName evidence="1">Uncharacterized protein</fullName>
    </submittedName>
</protein>
<organism evidence="1">
    <name type="scientific">Pandoravirus neocaledonia</name>
    <dbReference type="NCBI Taxonomy" id="2107708"/>
    <lineage>
        <taxon>Viruses</taxon>
        <taxon>Pandoravirus</taxon>
    </lineage>
</organism>
<gene>
    <name evidence="1" type="ORF">pneo_cds_821</name>
</gene>
<dbReference type="RefSeq" id="YP_009482431.1">
    <property type="nucleotide sequence ID" value="NC_037666.1"/>
</dbReference>
<evidence type="ECO:0000313" key="1">
    <source>
        <dbReference type="EMBL" id="AVK76428.1"/>
    </source>
</evidence>
<dbReference type="SUPFAM" id="SSF50475">
    <property type="entry name" value="FMN-binding split barrel"/>
    <property type="match status" value="1"/>
</dbReference>
<dbReference type="KEGG" id="vg:36843141"/>
<sequence length="189" mass="20004">MASIKTTAWQRCDGSTNGVDGVLAILREIEADSPYAVLTTVDPHTQRPVSRAVRITDYPASSDDFCRMRVVSRADTRKVCHAGACDATACVAYLSPERNACFTLTGTVAVSCMEDATTQNLACAEPVPKHAFGDARKVIIEIDVDTIEVVSHGHKLSADLDGRQPVVLMRGAGAAPETPSLGADSCPGE</sequence>